<feature type="domain" description="Periplasmic binding protein" evidence="4">
    <location>
        <begin position="38"/>
        <end position="295"/>
    </location>
</feature>
<dbReference type="Pfam" id="PF13407">
    <property type="entry name" value="Peripla_BP_4"/>
    <property type="match status" value="1"/>
</dbReference>
<dbReference type="PANTHER" id="PTHR30036:SF7">
    <property type="entry name" value="ABC TRANSPORTER PERIPLASMIC-BINDING PROTEIN YPHF"/>
    <property type="match status" value="1"/>
</dbReference>
<proteinExistence type="inferred from homology"/>
<sequence>MRKKWGSLGIGLCLVLSLSGCTLFNMDKETPIEEPVTFGFTGMDLTDPAYRAALAEVQSAAEANGDAVITFDPQLDNERQIEGIKQMLDQGIDLLFLGPVDVDGILPALKACREAQVPVICFDSQVSDSEYTAAFIGGDNYQLGVLIGEQILKDHPEGGKLGMLNNPLARSVTSRVLGILDTLEGSAVEVVASAEVTLYEEVLPAAETLLSEYPEINILWGFNDDITLLMHSLVLAAGRQDRISLYGTGSLYHDAGTDILLQAVEKGFVRAASVQSPAQWGVLLQQLGYQLLSGKTLKAEYLTDSQIINQDNLDNYETEE</sequence>
<dbReference type="AlphaFoldDB" id="A0A6N7SBM0"/>
<dbReference type="OrthoDB" id="9814427at2"/>
<organism evidence="5 7">
    <name type="scientific">Holdemania massiliensis</name>
    <dbReference type="NCBI Taxonomy" id="1468449"/>
    <lineage>
        <taxon>Bacteria</taxon>
        <taxon>Bacillati</taxon>
        <taxon>Bacillota</taxon>
        <taxon>Erysipelotrichia</taxon>
        <taxon>Erysipelotrichales</taxon>
        <taxon>Erysipelotrichaceae</taxon>
        <taxon>Holdemania</taxon>
    </lineage>
</organism>
<dbReference type="RefSeq" id="WP_154240624.1">
    <property type="nucleotide sequence ID" value="NZ_CALJPI010000267.1"/>
</dbReference>
<dbReference type="Proteomes" id="UP000433575">
    <property type="component" value="Unassembled WGS sequence"/>
</dbReference>
<evidence type="ECO:0000256" key="2">
    <source>
        <dbReference type="ARBA" id="ARBA00007639"/>
    </source>
</evidence>
<evidence type="ECO:0000256" key="3">
    <source>
        <dbReference type="SAM" id="SignalP"/>
    </source>
</evidence>
<dbReference type="InterPro" id="IPR050555">
    <property type="entry name" value="Bact_Solute-Bind_Prot2"/>
</dbReference>
<keyword evidence="8" id="KW-1185">Reference proteome</keyword>
<evidence type="ECO:0000313" key="6">
    <source>
        <dbReference type="EMBL" id="MSC35090.1"/>
    </source>
</evidence>
<evidence type="ECO:0000256" key="1">
    <source>
        <dbReference type="ARBA" id="ARBA00004196"/>
    </source>
</evidence>
<gene>
    <name evidence="6" type="ORF">GKD88_18405</name>
    <name evidence="5" type="ORF">GKE08_18495</name>
</gene>
<dbReference type="EMBL" id="WKPI01000055">
    <property type="protein sequence ID" value="MSC35090.1"/>
    <property type="molecule type" value="Genomic_DNA"/>
</dbReference>
<reference evidence="7 8" key="1">
    <citation type="journal article" date="2019" name="Nat. Med.">
        <title>A library of human gut bacterial isolates paired with longitudinal multiomics data enables mechanistic microbiome research.</title>
        <authorList>
            <person name="Poyet M."/>
            <person name="Groussin M."/>
            <person name="Gibbons S.M."/>
            <person name="Avila-Pacheco J."/>
            <person name="Jiang X."/>
            <person name="Kearney S.M."/>
            <person name="Perrotta A.R."/>
            <person name="Berdy B."/>
            <person name="Zhao S."/>
            <person name="Lieberman T.D."/>
            <person name="Swanson P.K."/>
            <person name="Smith M."/>
            <person name="Roesemann S."/>
            <person name="Alexander J.E."/>
            <person name="Rich S.A."/>
            <person name="Livny J."/>
            <person name="Vlamakis H."/>
            <person name="Clish C."/>
            <person name="Bullock K."/>
            <person name="Deik A."/>
            <person name="Scott J."/>
            <person name="Pierce K.A."/>
            <person name="Xavier R.J."/>
            <person name="Alm E.J."/>
        </authorList>
    </citation>
    <scope>NUCLEOTIDE SEQUENCE [LARGE SCALE GENOMIC DNA]</scope>
    <source>
        <strain evidence="5 7">BIOML-A4</strain>
        <strain evidence="6 8">BIOML-A5</strain>
    </source>
</reference>
<comment type="similarity">
    <text evidence="2">Belongs to the bacterial solute-binding protein 2 family.</text>
</comment>
<evidence type="ECO:0000313" key="5">
    <source>
        <dbReference type="EMBL" id="MSA91313.1"/>
    </source>
</evidence>
<evidence type="ECO:0000313" key="8">
    <source>
        <dbReference type="Proteomes" id="UP000480929"/>
    </source>
</evidence>
<dbReference type="SUPFAM" id="SSF53822">
    <property type="entry name" value="Periplasmic binding protein-like I"/>
    <property type="match status" value="1"/>
</dbReference>
<feature type="signal peptide" evidence="3">
    <location>
        <begin position="1"/>
        <end position="24"/>
    </location>
</feature>
<dbReference type="Proteomes" id="UP000480929">
    <property type="component" value="Unassembled WGS sequence"/>
</dbReference>
<accession>A0A6N7SBM0</accession>
<dbReference type="GO" id="GO:0030288">
    <property type="term" value="C:outer membrane-bounded periplasmic space"/>
    <property type="evidence" value="ECO:0007669"/>
    <property type="project" value="TreeGrafter"/>
</dbReference>
<dbReference type="PANTHER" id="PTHR30036">
    <property type="entry name" value="D-XYLOSE-BINDING PERIPLASMIC PROTEIN"/>
    <property type="match status" value="1"/>
</dbReference>
<dbReference type="InterPro" id="IPR028082">
    <property type="entry name" value="Peripla_BP_I"/>
</dbReference>
<protein>
    <submittedName>
        <fullName evidence="5">Substrate-binding domain-containing protein</fullName>
    </submittedName>
</protein>
<name>A0A6N7SBM0_9FIRM</name>
<comment type="subcellular location">
    <subcellularLocation>
        <location evidence="1">Cell envelope</location>
    </subcellularLocation>
</comment>
<dbReference type="GO" id="GO:0030246">
    <property type="term" value="F:carbohydrate binding"/>
    <property type="evidence" value="ECO:0007669"/>
    <property type="project" value="TreeGrafter"/>
</dbReference>
<dbReference type="PROSITE" id="PS51257">
    <property type="entry name" value="PROKAR_LIPOPROTEIN"/>
    <property type="match status" value="1"/>
</dbReference>
<dbReference type="InterPro" id="IPR025997">
    <property type="entry name" value="SBP_2_dom"/>
</dbReference>
<evidence type="ECO:0000313" key="7">
    <source>
        <dbReference type="Proteomes" id="UP000433575"/>
    </source>
</evidence>
<comment type="caution">
    <text evidence="5">The sequence shown here is derived from an EMBL/GenBank/DDBJ whole genome shotgun (WGS) entry which is preliminary data.</text>
</comment>
<feature type="chain" id="PRO_5038560372" evidence="3">
    <location>
        <begin position="25"/>
        <end position="320"/>
    </location>
</feature>
<evidence type="ECO:0000259" key="4">
    <source>
        <dbReference type="Pfam" id="PF13407"/>
    </source>
</evidence>
<dbReference type="EMBL" id="WKPJ01000052">
    <property type="protein sequence ID" value="MSA91313.1"/>
    <property type="molecule type" value="Genomic_DNA"/>
</dbReference>
<dbReference type="Gene3D" id="3.40.50.2300">
    <property type="match status" value="2"/>
</dbReference>
<keyword evidence="3" id="KW-0732">Signal</keyword>